<dbReference type="PANTHER" id="PTHR19879:SF9">
    <property type="entry name" value="TRANSCRIPTION INITIATION FACTOR TFIID SUBUNIT 5"/>
    <property type="match status" value="1"/>
</dbReference>
<sequence>MSHQGDRIVTGSSSIRPGQVKIWSTATGEGLFIIDHPDKLSRPVAFSPDGAEVASACDVEMAAVTYDSRTGQLRHVFKLAQPEYRVAYSPDGEYVAFGAEDGDLELYDTKSGTFLAKFDGREGSGMLYEICFLPDSRTLLARSEHGPPLLYNSDDVLRMR</sequence>
<dbReference type="InterPro" id="IPR015943">
    <property type="entry name" value="WD40/YVTN_repeat-like_dom_sf"/>
</dbReference>
<dbReference type="Pfam" id="PF00400">
    <property type="entry name" value="WD40"/>
    <property type="match status" value="1"/>
</dbReference>
<accession>K5V229</accession>
<dbReference type="GeneID" id="18915877"/>
<dbReference type="Proteomes" id="UP000008370">
    <property type="component" value="Unassembled WGS sequence"/>
</dbReference>
<dbReference type="AlphaFoldDB" id="K5V229"/>
<dbReference type="HOGENOM" id="CLU_1619607_0_0_1"/>
<name>K5V229_PHACS</name>
<dbReference type="SUPFAM" id="SSF50998">
    <property type="entry name" value="Quinoprotein alcohol dehydrogenase-like"/>
    <property type="match status" value="1"/>
</dbReference>
<dbReference type="InParanoid" id="K5V229"/>
<dbReference type="KEGG" id="pco:PHACADRAFT_253786"/>
<evidence type="ECO:0000313" key="2">
    <source>
        <dbReference type="EMBL" id="EKM56576.1"/>
    </source>
</evidence>
<keyword evidence="1" id="KW-0853">WD repeat</keyword>
<dbReference type="RefSeq" id="XP_007394421.1">
    <property type="nucleotide sequence ID" value="XM_007394359.1"/>
</dbReference>
<proteinExistence type="predicted"/>
<dbReference type="InterPro" id="IPR001680">
    <property type="entry name" value="WD40_rpt"/>
</dbReference>
<dbReference type="OrthoDB" id="538223at2759"/>
<keyword evidence="3" id="KW-1185">Reference proteome</keyword>
<dbReference type="EMBL" id="JH930471">
    <property type="protein sequence ID" value="EKM56576.1"/>
    <property type="molecule type" value="Genomic_DNA"/>
</dbReference>
<dbReference type="InterPro" id="IPR011047">
    <property type="entry name" value="Quinoprotein_ADH-like_sf"/>
</dbReference>
<gene>
    <name evidence="2" type="ORF">PHACADRAFT_253786</name>
</gene>
<dbReference type="STRING" id="650164.K5V229"/>
<evidence type="ECO:0008006" key="4">
    <source>
        <dbReference type="Google" id="ProtNLM"/>
    </source>
</evidence>
<organism evidence="2 3">
    <name type="scientific">Phanerochaete carnosa (strain HHB-10118-sp)</name>
    <name type="common">White-rot fungus</name>
    <name type="synonym">Peniophora carnosa</name>
    <dbReference type="NCBI Taxonomy" id="650164"/>
    <lineage>
        <taxon>Eukaryota</taxon>
        <taxon>Fungi</taxon>
        <taxon>Dikarya</taxon>
        <taxon>Basidiomycota</taxon>
        <taxon>Agaricomycotina</taxon>
        <taxon>Agaricomycetes</taxon>
        <taxon>Polyporales</taxon>
        <taxon>Phanerochaetaceae</taxon>
        <taxon>Phanerochaete</taxon>
    </lineage>
</organism>
<dbReference type="Gene3D" id="2.130.10.10">
    <property type="entry name" value="YVTN repeat-like/Quinoprotein amine dehydrogenase"/>
    <property type="match status" value="1"/>
</dbReference>
<evidence type="ECO:0000313" key="3">
    <source>
        <dbReference type="Proteomes" id="UP000008370"/>
    </source>
</evidence>
<reference evidence="2 3" key="1">
    <citation type="journal article" date="2012" name="BMC Genomics">
        <title>Comparative genomics of the white-rot fungi, Phanerochaete carnosa and P. chrysosporium, to elucidate the genetic basis of the distinct wood types they colonize.</title>
        <authorList>
            <person name="Suzuki H."/>
            <person name="MacDonald J."/>
            <person name="Syed K."/>
            <person name="Salamov A."/>
            <person name="Hori C."/>
            <person name="Aerts A."/>
            <person name="Henrissat B."/>
            <person name="Wiebenga A."/>
            <person name="vanKuyk P.A."/>
            <person name="Barry K."/>
            <person name="Lindquist E."/>
            <person name="LaButti K."/>
            <person name="Lapidus A."/>
            <person name="Lucas S."/>
            <person name="Coutinho P."/>
            <person name="Gong Y."/>
            <person name="Samejima M."/>
            <person name="Mahadevan R."/>
            <person name="Abou-Zaid M."/>
            <person name="de Vries R.P."/>
            <person name="Igarashi K."/>
            <person name="Yadav J.S."/>
            <person name="Grigoriev I.V."/>
            <person name="Master E.R."/>
        </authorList>
    </citation>
    <scope>NUCLEOTIDE SEQUENCE [LARGE SCALE GENOMIC DNA]</scope>
    <source>
        <strain evidence="2 3">HHB-10118-sp</strain>
    </source>
</reference>
<feature type="repeat" description="WD" evidence="1">
    <location>
        <begin position="86"/>
        <end position="117"/>
    </location>
</feature>
<evidence type="ECO:0000256" key="1">
    <source>
        <dbReference type="PROSITE-ProRule" id="PRU00221"/>
    </source>
</evidence>
<dbReference type="PANTHER" id="PTHR19879">
    <property type="entry name" value="TRANSCRIPTION INITIATION FACTOR TFIID"/>
    <property type="match status" value="1"/>
</dbReference>
<dbReference type="PROSITE" id="PS50082">
    <property type="entry name" value="WD_REPEATS_2"/>
    <property type="match status" value="1"/>
</dbReference>
<protein>
    <recommendedName>
        <fullName evidence="4">Anaphase-promoting complex subunit 4 WD40 domain-containing protein</fullName>
    </recommendedName>
</protein>